<proteinExistence type="predicted"/>
<organism evidence="2 3">
    <name type="scientific">Globodera pallida</name>
    <name type="common">Potato cyst nematode worm</name>
    <name type="synonym">Heterodera pallida</name>
    <dbReference type="NCBI Taxonomy" id="36090"/>
    <lineage>
        <taxon>Eukaryota</taxon>
        <taxon>Metazoa</taxon>
        <taxon>Ecdysozoa</taxon>
        <taxon>Nematoda</taxon>
        <taxon>Chromadorea</taxon>
        <taxon>Rhabditida</taxon>
        <taxon>Tylenchina</taxon>
        <taxon>Tylenchomorpha</taxon>
        <taxon>Tylenchoidea</taxon>
        <taxon>Heteroderidae</taxon>
        <taxon>Heteroderinae</taxon>
        <taxon>Globodera</taxon>
    </lineage>
</organism>
<protein>
    <submittedName>
        <fullName evidence="3">Uncharacterized protein</fullName>
    </submittedName>
</protein>
<evidence type="ECO:0000313" key="2">
    <source>
        <dbReference type="Proteomes" id="UP000050741"/>
    </source>
</evidence>
<name>A0A183CS53_GLOPA</name>
<reference evidence="3" key="2">
    <citation type="submission" date="2016-06" db="UniProtKB">
        <authorList>
            <consortium name="WormBaseParasite"/>
        </authorList>
    </citation>
    <scope>IDENTIFICATION</scope>
</reference>
<keyword evidence="2" id="KW-1185">Reference proteome</keyword>
<sequence>TEPEQETPSASTEPSSTAENGAEVETISSTTIFCLVTSLWAMERLLPI</sequence>
<dbReference type="WBParaSite" id="GPLIN_001571100">
    <property type="protein sequence ID" value="GPLIN_001571100"/>
    <property type="gene ID" value="GPLIN_001571100"/>
</dbReference>
<accession>A0A183CS53</accession>
<reference evidence="2" key="1">
    <citation type="submission" date="2014-05" db="EMBL/GenBank/DDBJ databases">
        <title>The genome and life-stage specific transcriptomes of Globodera pallida elucidate key aspects of plant parasitism by a cyst nematode.</title>
        <authorList>
            <person name="Cotton J.A."/>
            <person name="Lilley C.J."/>
            <person name="Jones L.M."/>
            <person name="Kikuchi T."/>
            <person name="Reid A.J."/>
            <person name="Thorpe P."/>
            <person name="Tsai I.J."/>
            <person name="Beasley H."/>
            <person name="Blok V."/>
            <person name="Cock P.J.A."/>
            <person name="Van den Akker S.E."/>
            <person name="Holroyd N."/>
            <person name="Hunt M."/>
            <person name="Mantelin S."/>
            <person name="Naghra H."/>
            <person name="Pain A."/>
            <person name="Palomares-Rius J.E."/>
            <person name="Zarowiecki M."/>
            <person name="Berriman M."/>
            <person name="Jones J.T."/>
            <person name="Urwin P.E."/>
        </authorList>
    </citation>
    <scope>NUCLEOTIDE SEQUENCE [LARGE SCALE GENOMIC DNA]</scope>
    <source>
        <strain evidence="2">Lindley</strain>
    </source>
</reference>
<evidence type="ECO:0000313" key="3">
    <source>
        <dbReference type="WBParaSite" id="GPLIN_001571100"/>
    </source>
</evidence>
<evidence type="ECO:0000256" key="1">
    <source>
        <dbReference type="SAM" id="MobiDB-lite"/>
    </source>
</evidence>
<dbReference type="Proteomes" id="UP000050741">
    <property type="component" value="Unassembled WGS sequence"/>
</dbReference>
<dbReference type="AlphaFoldDB" id="A0A183CS53"/>
<feature type="compositionally biased region" description="Low complexity" evidence="1">
    <location>
        <begin position="1"/>
        <end position="19"/>
    </location>
</feature>
<feature type="region of interest" description="Disordered" evidence="1">
    <location>
        <begin position="1"/>
        <end position="23"/>
    </location>
</feature>